<sequence length="100" mass="11637">MLWSKTFLVLAQWVVMKSMLATWVPWGYWDQRKVPRRVEGRTEGSKKEGMTIVRQSGITQMLSAHADAHAHAHTKQGTEQVSRAHVSKYQSVRREKMIMR</sequence>
<name>G2YQ02_BOTF4</name>
<feature type="region of interest" description="Disordered" evidence="1">
    <location>
        <begin position="64"/>
        <end position="87"/>
    </location>
</feature>
<dbReference type="AlphaFoldDB" id="G2YQ02"/>
<reference evidence="4" key="1">
    <citation type="journal article" date="2011" name="PLoS Genet.">
        <title>Genomic analysis of the necrotrophic fungal pathogens Sclerotinia sclerotiorum and Botrytis cinerea.</title>
        <authorList>
            <person name="Amselem J."/>
            <person name="Cuomo C.A."/>
            <person name="van Kan J.A."/>
            <person name="Viaud M."/>
            <person name="Benito E.P."/>
            <person name="Couloux A."/>
            <person name="Coutinho P.M."/>
            <person name="de Vries R.P."/>
            <person name="Dyer P.S."/>
            <person name="Fillinger S."/>
            <person name="Fournier E."/>
            <person name="Gout L."/>
            <person name="Hahn M."/>
            <person name="Kohn L."/>
            <person name="Lapalu N."/>
            <person name="Plummer K.M."/>
            <person name="Pradier J.M."/>
            <person name="Quevillon E."/>
            <person name="Sharon A."/>
            <person name="Simon A."/>
            <person name="ten Have A."/>
            <person name="Tudzynski B."/>
            <person name="Tudzynski P."/>
            <person name="Wincker P."/>
            <person name="Andrew M."/>
            <person name="Anthouard V."/>
            <person name="Beever R.E."/>
            <person name="Beffa R."/>
            <person name="Benoit I."/>
            <person name="Bouzid O."/>
            <person name="Brault B."/>
            <person name="Chen Z."/>
            <person name="Choquer M."/>
            <person name="Collemare J."/>
            <person name="Cotton P."/>
            <person name="Danchin E.G."/>
            <person name="Da Silva C."/>
            <person name="Gautier A."/>
            <person name="Giraud C."/>
            <person name="Giraud T."/>
            <person name="Gonzalez C."/>
            <person name="Grossetete S."/>
            <person name="Guldener U."/>
            <person name="Henrissat B."/>
            <person name="Howlett B.J."/>
            <person name="Kodira C."/>
            <person name="Kretschmer M."/>
            <person name="Lappartient A."/>
            <person name="Leroch M."/>
            <person name="Levis C."/>
            <person name="Mauceli E."/>
            <person name="Neuveglise C."/>
            <person name="Oeser B."/>
            <person name="Pearson M."/>
            <person name="Poulain J."/>
            <person name="Poussereau N."/>
            <person name="Quesneville H."/>
            <person name="Rascle C."/>
            <person name="Schumacher J."/>
            <person name="Segurens B."/>
            <person name="Sexton A."/>
            <person name="Silva E."/>
            <person name="Sirven C."/>
            <person name="Soanes D.M."/>
            <person name="Talbot N.J."/>
            <person name="Templeton M."/>
            <person name="Yandava C."/>
            <person name="Yarden O."/>
            <person name="Zeng Q."/>
            <person name="Rollins J.A."/>
            <person name="Lebrun M.H."/>
            <person name="Dickman M."/>
        </authorList>
    </citation>
    <scope>NUCLEOTIDE SEQUENCE [LARGE SCALE GENOMIC DNA]</scope>
    <source>
        <strain evidence="4">T4</strain>
    </source>
</reference>
<keyword evidence="2" id="KW-0812">Transmembrane</keyword>
<keyword evidence="2" id="KW-0472">Membrane</keyword>
<feature type="transmembrane region" description="Helical" evidence="2">
    <location>
        <begin position="6"/>
        <end position="29"/>
    </location>
</feature>
<dbReference type="EMBL" id="FQ790347">
    <property type="protein sequence ID" value="CCD53700.1"/>
    <property type="molecule type" value="Genomic_DNA"/>
</dbReference>
<proteinExistence type="predicted"/>
<gene>
    <name evidence="3" type="ORF">BofuT4_P137450.1</name>
</gene>
<evidence type="ECO:0000313" key="3">
    <source>
        <dbReference type="EMBL" id="CCD53700.1"/>
    </source>
</evidence>
<keyword evidence="2" id="KW-1133">Transmembrane helix</keyword>
<organism evidence="3 4">
    <name type="scientific">Botryotinia fuckeliana (strain T4)</name>
    <name type="common">Noble rot fungus</name>
    <name type="synonym">Botrytis cinerea</name>
    <dbReference type="NCBI Taxonomy" id="999810"/>
    <lineage>
        <taxon>Eukaryota</taxon>
        <taxon>Fungi</taxon>
        <taxon>Dikarya</taxon>
        <taxon>Ascomycota</taxon>
        <taxon>Pezizomycotina</taxon>
        <taxon>Leotiomycetes</taxon>
        <taxon>Helotiales</taxon>
        <taxon>Sclerotiniaceae</taxon>
        <taxon>Botrytis</taxon>
    </lineage>
</organism>
<protein>
    <submittedName>
        <fullName evidence="3">Uncharacterized protein</fullName>
    </submittedName>
</protein>
<evidence type="ECO:0000256" key="2">
    <source>
        <dbReference type="SAM" id="Phobius"/>
    </source>
</evidence>
<accession>G2YQ02</accession>
<dbReference type="HOGENOM" id="CLU_2305654_0_0_1"/>
<dbReference type="InParanoid" id="G2YQ02"/>
<evidence type="ECO:0000256" key="1">
    <source>
        <dbReference type="SAM" id="MobiDB-lite"/>
    </source>
</evidence>
<dbReference type="Proteomes" id="UP000008177">
    <property type="component" value="Unplaced contigs"/>
</dbReference>
<evidence type="ECO:0000313" key="4">
    <source>
        <dbReference type="Proteomes" id="UP000008177"/>
    </source>
</evidence>